<keyword evidence="3" id="KW-1185">Reference proteome</keyword>
<sequence>MTEPTALDQYLIELVNRARLDPAAEAARLGIDVNQGLAEGQISLAPKQPLAFNATLGDSALGHAQWMLETDEFSHSGVDGSDPGIRMAEAGYEFTGDWRWGENISWRGTIGPAEDTTASVSAQHDALFLSASHRVNILQDDFREIGTATPSGEFMNYNAVMVDENFGKTGTGVFLTGVAYDDLDADDFYTPGEGRAGITVTAVLQGSPEPVVLTDVTATAGGYDIPAQPGNYVVTFSGGGLASPIVQTATVGTENVKLDLIDPGTGLGSDGQVAGASGTADSPMDDATLSSIWNFLQTEARDLDVNTLIDHVGGGQPVPEAWLPVLQQGAEFLRAQDLEKFADEFANYVELLGVPHGHNPDDGFGA</sequence>
<dbReference type="STRING" id="1385369.N825_36525"/>
<dbReference type="PANTHER" id="PTHR31157:SF1">
    <property type="entry name" value="SCP DOMAIN-CONTAINING PROTEIN"/>
    <property type="match status" value="1"/>
</dbReference>
<dbReference type="SUPFAM" id="SSF55797">
    <property type="entry name" value="PR-1-like"/>
    <property type="match status" value="1"/>
</dbReference>
<dbReference type="InterPro" id="IPR014044">
    <property type="entry name" value="CAP_dom"/>
</dbReference>
<dbReference type="AlphaFoldDB" id="W9H8U7"/>
<protein>
    <submittedName>
        <fullName evidence="2">Calcium-binding protein</fullName>
    </submittedName>
</protein>
<dbReference type="CDD" id="cd05379">
    <property type="entry name" value="CAP_bacterial"/>
    <property type="match status" value="1"/>
</dbReference>
<dbReference type="Proteomes" id="UP000019486">
    <property type="component" value="Unassembled WGS sequence"/>
</dbReference>
<dbReference type="InterPro" id="IPR035940">
    <property type="entry name" value="CAP_sf"/>
</dbReference>
<gene>
    <name evidence="2" type="ORF">N825_36525</name>
</gene>
<dbReference type="Pfam" id="PF00188">
    <property type="entry name" value="CAP"/>
    <property type="match status" value="1"/>
</dbReference>
<evidence type="ECO:0000313" key="2">
    <source>
        <dbReference type="EMBL" id="EWY40228.1"/>
    </source>
</evidence>
<feature type="domain" description="SCP" evidence="1">
    <location>
        <begin position="13"/>
        <end position="149"/>
    </location>
</feature>
<accession>W9H8U7</accession>
<dbReference type="RefSeq" id="WP_051512248.1">
    <property type="nucleotide sequence ID" value="NZ_AVFL01000008.1"/>
</dbReference>
<dbReference type="EMBL" id="AVFL01000008">
    <property type="protein sequence ID" value="EWY40228.1"/>
    <property type="molecule type" value="Genomic_DNA"/>
</dbReference>
<evidence type="ECO:0000313" key="3">
    <source>
        <dbReference type="Proteomes" id="UP000019486"/>
    </source>
</evidence>
<dbReference type="Gene3D" id="3.40.33.10">
    <property type="entry name" value="CAP"/>
    <property type="match status" value="1"/>
</dbReference>
<proteinExistence type="predicted"/>
<dbReference type="OrthoDB" id="7681731at2"/>
<reference evidence="2 3" key="1">
    <citation type="submission" date="2013-08" db="EMBL/GenBank/DDBJ databases">
        <title>The genome sequence of Skermanella stibiiresistens.</title>
        <authorList>
            <person name="Zhu W."/>
            <person name="Wang G."/>
        </authorList>
    </citation>
    <scope>NUCLEOTIDE SEQUENCE [LARGE SCALE GENOMIC DNA]</scope>
    <source>
        <strain evidence="2 3">SB22</strain>
    </source>
</reference>
<dbReference type="PANTHER" id="PTHR31157">
    <property type="entry name" value="SCP DOMAIN-CONTAINING PROTEIN"/>
    <property type="match status" value="1"/>
</dbReference>
<comment type="caution">
    <text evidence="2">The sequence shown here is derived from an EMBL/GenBank/DDBJ whole genome shotgun (WGS) entry which is preliminary data.</text>
</comment>
<organism evidence="2 3">
    <name type="scientific">Skermanella stibiiresistens SB22</name>
    <dbReference type="NCBI Taxonomy" id="1385369"/>
    <lineage>
        <taxon>Bacteria</taxon>
        <taxon>Pseudomonadati</taxon>
        <taxon>Pseudomonadota</taxon>
        <taxon>Alphaproteobacteria</taxon>
        <taxon>Rhodospirillales</taxon>
        <taxon>Azospirillaceae</taxon>
        <taxon>Skermanella</taxon>
    </lineage>
</organism>
<name>W9H8U7_9PROT</name>
<evidence type="ECO:0000259" key="1">
    <source>
        <dbReference type="Pfam" id="PF00188"/>
    </source>
</evidence>